<dbReference type="SUPFAM" id="SSF53187">
    <property type="entry name" value="Zn-dependent exopeptidases"/>
    <property type="match status" value="1"/>
</dbReference>
<keyword evidence="3" id="KW-0378">Hydrolase</keyword>
<evidence type="ECO:0000313" key="7">
    <source>
        <dbReference type="Proteomes" id="UP001433638"/>
    </source>
</evidence>
<comment type="cofactor">
    <cofactor evidence="1">
        <name>Zn(2+)</name>
        <dbReference type="ChEBI" id="CHEBI:29105"/>
    </cofactor>
</comment>
<accession>A0ABV1M7S1</accession>
<comment type="caution">
    <text evidence="6">The sequence shown here is derived from an EMBL/GenBank/DDBJ whole genome shotgun (WGS) entry which is preliminary data.</text>
</comment>
<keyword evidence="4" id="KW-0862">Zinc</keyword>
<dbReference type="RefSeq" id="WP_349590300.1">
    <property type="nucleotide sequence ID" value="NZ_JBEFLD010000009.1"/>
</dbReference>
<feature type="domain" description="Succinylglutamate desuccinylase/Aspartoacylase catalytic" evidence="5">
    <location>
        <begin position="31"/>
        <end position="247"/>
    </location>
</feature>
<dbReference type="Proteomes" id="UP001433638">
    <property type="component" value="Unassembled WGS sequence"/>
</dbReference>
<keyword evidence="2" id="KW-0479">Metal-binding</keyword>
<sequence>MRCIEHTLPGGIPGTQYHFQSYHFGETGHDAPHVYLQAGLHADELPGVLLLHRLRKRLMVLEAEGKLAGQVALVPMCNPVGMAQHWAGQHHGRFETGSGENFNRHYPDISRQAADHMAQQALSPREALRAALAALPRNQALDYLRYTLMDMALAADMVLDVHCDSEAALHLYGNHRHSEAATELAGFLQAGATLLCDEAGGMSFDDAVVQNWRRLEQYVGRTLAIPFAVTVELRGVADVDDRFAARDEGALLAWLVVQGVLRGEPVAAPQPPYAPTPLEGVECVVAPHGGIVVYQLPYGQWLPAGSRLGYVLDPLSGETTPLDTRHDGFYYARVAGRLITAGTEVAFIATATPLRDGALLSA</sequence>
<evidence type="ECO:0000256" key="3">
    <source>
        <dbReference type="ARBA" id="ARBA00022801"/>
    </source>
</evidence>
<keyword evidence="7" id="KW-1185">Reference proteome</keyword>
<organism evidence="6 7">
    <name type="scientific">Vogesella oryzagri</name>
    <dbReference type="NCBI Taxonomy" id="3160864"/>
    <lineage>
        <taxon>Bacteria</taxon>
        <taxon>Pseudomonadati</taxon>
        <taxon>Pseudomonadota</taxon>
        <taxon>Betaproteobacteria</taxon>
        <taxon>Neisseriales</taxon>
        <taxon>Chromobacteriaceae</taxon>
        <taxon>Vogesella</taxon>
    </lineage>
</organism>
<dbReference type="InterPro" id="IPR055438">
    <property type="entry name" value="AstE_AspA_cat"/>
</dbReference>
<evidence type="ECO:0000313" key="6">
    <source>
        <dbReference type="EMBL" id="MEQ6292264.1"/>
    </source>
</evidence>
<dbReference type="EMBL" id="JBEFLD010000009">
    <property type="protein sequence ID" value="MEQ6292264.1"/>
    <property type="molecule type" value="Genomic_DNA"/>
</dbReference>
<name>A0ABV1M7S1_9NEIS</name>
<evidence type="ECO:0000256" key="4">
    <source>
        <dbReference type="ARBA" id="ARBA00022833"/>
    </source>
</evidence>
<dbReference type="InterPro" id="IPR053138">
    <property type="entry name" value="N-alpha-Ac-DABA_deacetylase"/>
</dbReference>
<gene>
    <name evidence="6" type="ORF">ABNW52_16740</name>
</gene>
<dbReference type="PANTHER" id="PTHR37326">
    <property type="entry name" value="BLL3975 PROTEIN"/>
    <property type="match status" value="1"/>
</dbReference>
<evidence type="ECO:0000259" key="5">
    <source>
        <dbReference type="Pfam" id="PF24827"/>
    </source>
</evidence>
<dbReference type="Gene3D" id="3.40.630.10">
    <property type="entry name" value="Zn peptidases"/>
    <property type="match status" value="1"/>
</dbReference>
<reference evidence="6" key="1">
    <citation type="submission" date="2024-06" db="EMBL/GenBank/DDBJ databases">
        <title>Genome sequence of Vogesella sp. MAHUQ-64.</title>
        <authorList>
            <person name="Huq M.A."/>
        </authorList>
    </citation>
    <scope>NUCLEOTIDE SEQUENCE</scope>
    <source>
        <strain evidence="6">MAHUQ-64</strain>
    </source>
</reference>
<proteinExistence type="predicted"/>
<evidence type="ECO:0000256" key="1">
    <source>
        <dbReference type="ARBA" id="ARBA00001947"/>
    </source>
</evidence>
<dbReference type="Pfam" id="PF24827">
    <property type="entry name" value="AstE_AspA_cat"/>
    <property type="match status" value="1"/>
</dbReference>
<dbReference type="PANTHER" id="PTHR37326:SF1">
    <property type="entry name" value="BLL3975 PROTEIN"/>
    <property type="match status" value="1"/>
</dbReference>
<protein>
    <submittedName>
        <fullName evidence="6">Succinylglutamate desuccinylase/aspartoacylase family protein</fullName>
    </submittedName>
</protein>
<evidence type="ECO:0000256" key="2">
    <source>
        <dbReference type="ARBA" id="ARBA00022723"/>
    </source>
</evidence>